<dbReference type="Pfam" id="PF06199">
    <property type="entry name" value="Phage_tail_2"/>
    <property type="match status" value="1"/>
</dbReference>
<keyword evidence="2" id="KW-1185">Reference proteome</keyword>
<evidence type="ECO:0000313" key="2">
    <source>
        <dbReference type="Proteomes" id="UP000006867"/>
    </source>
</evidence>
<accession>A0ABM5LYX2</accession>
<sequence length="152" mass="15766">MSAVAKKVAGVDVLLKIKKADGTVLILGGQTGATLNREAETMEVTDKTSGGWASSLPGIKSWSIDADGFVVLGDVALEAVEEAFNDRTPVEAEIRVGATSDLDGVTYNGTGYIVDLPLEFAQDDAVTYSLSIDGATPLVRTKGAVTESTQTA</sequence>
<dbReference type="RefSeq" id="WP_003325614.1">
    <property type="nucleotide sequence ID" value="NC_014639.1"/>
</dbReference>
<gene>
    <name evidence="1" type="ordered locus">BATR1942_09820</name>
</gene>
<evidence type="ECO:0000313" key="1">
    <source>
        <dbReference type="EMBL" id="ADP32897.1"/>
    </source>
</evidence>
<proteinExistence type="predicted"/>
<protein>
    <recommendedName>
        <fullName evidence="3">Phage major tail protein, TP901-1 family</fullName>
    </recommendedName>
</protein>
<dbReference type="EMBL" id="CP002207">
    <property type="protein sequence ID" value="ADP32897.1"/>
    <property type="molecule type" value="Genomic_DNA"/>
</dbReference>
<name>A0ABM5LYX2_BACA1</name>
<reference evidence="1 2" key="1">
    <citation type="journal article" date="2011" name="Front. Microbiol.">
        <title>Genomic signatures of strain selection and enhancement in Bacillus atrophaeus var. globigii, a historical biowarfare simulant.</title>
        <authorList>
            <person name="Gibbons H.S."/>
            <person name="Broomall S.M."/>
            <person name="McNew L.A."/>
            <person name="Daligault H."/>
            <person name="Chapman C."/>
            <person name="Bruce D."/>
            <person name="Karavis M."/>
            <person name="Krepps M."/>
            <person name="McGregor P.A."/>
            <person name="Hong C."/>
            <person name="Park K.H."/>
            <person name="Akmal A."/>
            <person name="Feldman A."/>
            <person name="Lin J.S."/>
            <person name="Chang W.E."/>
            <person name="Higgs B.W."/>
            <person name="Demirev P."/>
            <person name="Lindquist J."/>
            <person name="Liem A."/>
            <person name="Fochler E."/>
            <person name="Read T.D."/>
            <person name="Tapia R."/>
            <person name="Johnson S."/>
            <person name="Bishop-Lilly K.A."/>
            <person name="Detter C."/>
            <person name="Han C."/>
            <person name="Sozhamannan S."/>
            <person name="Rosenzweig C.N."/>
            <person name="Skowronski E.W."/>
        </authorList>
    </citation>
    <scope>NUCLEOTIDE SEQUENCE [LARGE SCALE GENOMIC DNA]</scope>
    <source>
        <strain evidence="1 2">1942</strain>
    </source>
</reference>
<dbReference type="NCBIfam" id="TIGR02126">
    <property type="entry name" value="phgtail_TP901_1"/>
    <property type="match status" value="1"/>
</dbReference>
<evidence type="ECO:0008006" key="3">
    <source>
        <dbReference type="Google" id="ProtNLM"/>
    </source>
</evidence>
<dbReference type="InterPro" id="IPR011855">
    <property type="entry name" value="Phgtail_TP901_1"/>
</dbReference>
<organism evidence="1 2">
    <name type="scientific">Bacillus atrophaeus (strain 1942)</name>
    <dbReference type="NCBI Taxonomy" id="720555"/>
    <lineage>
        <taxon>Bacteria</taxon>
        <taxon>Bacillati</taxon>
        <taxon>Bacillota</taxon>
        <taxon>Bacilli</taxon>
        <taxon>Bacillales</taxon>
        <taxon>Bacillaceae</taxon>
        <taxon>Bacillus</taxon>
    </lineage>
</organism>
<dbReference type="Proteomes" id="UP000006867">
    <property type="component" value="Chromosome"/>
</dbReference>